<reference evidence="1 2" key="2">
    <citation type="submission" date="2019-02" db="EMBL/GenBank/DDBJ databases">
        <title>'Lichenibacterium ramalinii' gen. nov. sp. nov., 'Lichenibacterium minor' gen. nov. sp. nov.</title>
        <authorList>
            <person name="Pankratov T."/>
        </authorList>
    </citation>
    <scope>NUCLEOTIDE SEQUENCE [LARGE SCALE GENOMIC DNA]</scope>
    <source>
        <strain evidence="1 2">RmlP026</strain>
    </source>
</reference>
<sequence>MDFKKGDIVQLKSGGPAMVVTGDGGDDVHVLWYGEIVDEIKTGTVPGFCLVEAELEEAEDEAFGRR</sequence>
<reference evidence="1 2" key="1">
    <citation type="submission" date="2018-12" db="EMBL/GenBank/DDBJ databases">
        <authorList>
            <person name="Grouzdev D.S."/>
            <person name="Krutkina M.S."/>
        </authorList>
    </citation>
    <scope>NUCLEOTIDE SEQUENCE [LARGE SCALE GENOMIC DNA]</scope>
    <source>
        <strain evidence="1 2">RmlP026</strain>
    </source>
</reference>
<dbReference type="Pfam" id="PF09926">
    <property type="entry name" value="DUF2158"/>
    <property type="match status" value="1"/>
</dbReference>
<dbReference type="EMBL" id="QYBB01000001">
    <property type="protein sequence ID" value="RYC33978.1"/>
    <property type="molecule type" value="Genomic_DNA"/>
</dbReference>
<evidence type="ECO:0000313" key="1">
    <source>
        <dbReference type="EMBL" id="RYC33978.1"/>
    </source>
</evidence>
<dbReference type="RefSeq" id="WP_129222838.1">
    <property type="nucleotide sequence ID" value="NZ_QYBB01000001.1"/>
</dbReference>
<dbReference type="InterPro" id="IPR019226">
    <property type="entry name" value="DUF2158"/>
</dbReference>
<organism evidence="1 2">
    <name type="scientific">Lichenibacterium minor</name>
    <dbReference type="NCBI Taxonomy" id="2316528"/>
    <lineage>
        <taxon>Bacteria</taxon>
        <taxon>Pseudomonadati</taxon>
        <taxon>Pseudomonadota</taxon>
        <taxon>Alphaproteobacteria</taxon>
        <taxon>Hyphomicrobiales</taxon>
        <taxon>Lichenihabitantaceae</taxon>
        <taxon>Lichenibacterium</taxon>
    </lineage>
</organism>
<accession>A0A4Q2UD29</accession>
<name>A0A4Q2UD29_9HYPH</name>
<proteinExistence type="predicted"/>
<dbReference type="Proteomes" id="UP000290759">
    <property type="component" value="Unassembled WGS sequence"/>
</dbReference>
<comment type="caution">
    <text evidence="1">The sequence shown here is derived from an EMBL/GenBank/DDBJ whole genome shotgun (WGS) entry which is preliminary data.</text>
</comment>
<gene>
    <name evidence="1" type="ORF">D3273_01640</name>
</gene>
<keyword evidence="2" id="KW-1185">Reference proteome</keyword>
<evidence type="ECO:0000313" key="2">
    <source>
        <dbReference type="Proteomes" id="UP000290759"/>
    </source>
</evidence>
<protein>
    <submittedName>
        <fullName evidence="1">DUF2158 domain-containing protein</fullName>
    </submittedName>
</protein>
<dbReference type="AlphaFoldDB" id="A0A4Q2UD29"/>